<keyword evidence="2" id="KW-0813">Transport</keyword>
<protein>
    <recommendedName>
        <fullName evidence="9">Calmodulin-binding domain-containing protein</fullName>
    </recommendedName>
</protein>
<dbReference type="InterPro" id="IPR013099">
    <property type="entry name" value="K_chnl_dom"/>
</dbReference>
<evidence type="ECO:0000256" key="6">
    <source>
        <dbReference type="ARBA" id="ARBA00023136"/>
    </source>
</evidence>
<dbReference type="SUPFAM" id="SSF81327">
    <property type="entry name" value="Small-conductance potassium channel"/>
    <property type="match status" value="1"/>
</dbReference>
<comment type="caution">
    <text evidence="10">The sequence shown here is derived from an EMBL/GenBank/DDBJ whole genome shotgun (WGS) entry which is preliminary data.</text>
</comment>
<feature type="transmembrane region" description="Helical" evidence="8">
    <location>
        <begin position="12"/>
        <end position="30"/>
    </location>
</feature>
<dbReference type="PANTHER" id="PTHR10153">
    <property type="entry name" value="SMALL CONDUCTANCE CALCIUM-ACTIVATED POTASSIUM CHANNEL"/>
    <property type="match status" value="1"/>
</dbReference>
<keyword evidence="6 8" id="KW-0472">Membrane</keyword>
<keyword evidence="3 8" id="KW-0812">Transmembrane</keyword>
<keyword evidence="5" id="KW-0406">Ion transport</keyword>
<sequence>NHDPKHHGNLLNSMWLIAVTFLAIGYGDIVPNTYCGRAICVVSGLTGVSCTATMVAVLARKLELTRAEKHVHNFMMDTQLTKRLKNAAANVLRETWLIYKYTKLVKVVNASKVRTHQRKFLQAIHRQVGLSKTIPFVLVVVSSLRKVKLDQRKLTDNVNAVSDIARLQSSVYDIVNQMLSNQTVLESKFHELDSRVLSLQSQIENLPNVMVSAVNEQNSRLWERLESRVQTQLNSIQKTLPTISVTCPQRQNTV</sequence>
<evidence type="ECO:0000256" key="8">
    <source>
        <dbReference type="SAM" id="Phobius"/>
    </source>
</evidence>
<dbReference type="InterPro" id="IPR036122">
    <property type="entry name" value="CaM-bd_dom_sf"/>
</dbReference>
<dbReference type="AlphaFoldDB" id="A0A814R8F9"/>
<evidence type="ECO:0000256" key="1">
    <source>
        <dbReference type="ARBA" id="ARBA00004141"/>
    </source>
</evidence>
<evidence type="ECO:0000313" key="11">
    <source>
        <dbReference type="Proteomes" id="UP000663828"/>
    </source>
</evidence>
<dbReference type="Pfam" id="PF07885">
    <property type="entry name" value="Ion_trans_2"/>
    <property type="match status" value="1"/>
</dbReference>
<feature type="domain" description="Calmodulin-binding" evidence="9">
    <location>
        <begin position="77"/>
        <end position="170"/>
    </location>
</feature>
<evidence type="ECO:0000256" key="7">
    <source>
        <dbReference type="ARBA" id="ARBA00023303"/>
    </source>
</evidence>
<dbReference type="GO" id="GO:0016286">
    <property type="term" value="F:small conductance calcium-activated potassium channel activity"/>
    <property type="evidence" value="ECO:0007669"/>
    <property type="project" value="InterPro"/>
</dbReference>
<name>A0A814R8F9_ADIRI</name>
<evidence type="ECO:0000256" key="4">
    <source>
        <dbReference type="ARBA" id="ARBA00022989"/>
    </source>
</evidence>
<dbReference type="Gene3D" id="1.10.287.70">
    <property type="match status" value="2"/>
</dbReference>
<accession>A0A814R8F9</accession>
<evidence type="ECO:0000259" key="9">
    <source>
        <dbReference type="SMART" id="SM01053"/>
    </source>
</evidence>
<dbReference type="Proteomes" id="UP000663828">
    <property type="component" value="Unassembled WGS sequence"/>
</dbReference>
<evidence type="ECO:0000256" key="2">
    <source>
        <dbReference type="ARBA" id="ARBA00022448"/>
    </source>
</evidence>
<dbReference type="Pfam" id="PF02888">
    <property type="entry name" value="CaMBD"/>
    <property type="match status" value="1"/>
</dbReference>
<evidence type="ECO:0000256" key="3">
    <source>
        <dbReference type="ARBA" id="ARBA00022692"/>
    </source>
</evidence>
<dbReference type="SMART" id="SM01053">
    <property type="entry name" value="CaMBD"/>
    <property type="match status" value="1"/>
</dbReference>
<keyword evidence="11" id="KW-1185">Reference proteome</keyword>
<dbReference type="SUPFAM" id="SSF81324">
    <property type="entry name" value="Voltage-gated potassium channels"/>
    <property type="match status" value="1"/>
</dbReference>
<dbReference type="GO" id="GO:0005516">
    <property type="term" value="F:calmodulin binding"/>
    <property type="evidence" value="ECO:0007669"/>
    <property type="project" value="InterPro"/>
</dbReference>
<evidence type="ECO:0000256" key="5">
    <source>
        <dbReference type="ARBA" id="ARBA00023065"/>
    </source>
</evidence>
<dbReference type="GO" id="GO:0016020">
    <property type="term" value="C:membrane"/>
    <property type="evidence" value="ECO:0007669"/>
    <property type="project" value="UniProtKB-SubCell"/>
</dbReference>
<comment type="subcellular location">
    <subcellularLocation>
        <location evidence="1">Membrane</location>
        <topology evidence="1">Multi-pass membrane protein</topology>
    </subcellularLocation>
</comment>
<feature type="transmembrane region" description="Helical" evidence="8">
    <location>
        <begin position="36"/>
        <end position="59"/>
    </location>
</feature>
<keyword evidence="7" id="KW-0407">Ion channel</keyword>
<reference evidence="10" key="1">
    <citation type="submission" date="2021-02" db="EMBL/GenBank/DDBJ databases">
        <authorList>
            <person name="Nowell W R."/>
        </authorList>
    </citation>
    <scope>NUCLEOTIDE SEQUENCE</scope>
</reference>
<feature type="non-terminal residue" evidence="10">
    <location>
        <position position="254"/>
    </location>
</feature>
<proteinExistence type="predicted"/>
<keyword evidence="4 8" id="KW-1133">Transmembrane helix</keyword>
<organism evidence="10 11">
    <name type="scientific">Adineta ricciae</name>
    <name type="common">Rotifer</name>
    <dbReference type="NCBI Taxonomy" id="249248"/>
    <lineage>
        <taxon>Eukaryota</taxon>
        <taxon>Metazoa</taxon>
        <taxon>Spiralia</taxon>
        <taxon>Gnathifera</taxon>
        <taxon>Rotifera</taxon>
        <taxon>Eurotatoria</taxon>
        <taxon>Bdelloidea</taxon>
        <taxon>Adinetida</taxon>
        <taxon>Adinetidae</taxon>
        <taxon>Adineta</taxon>
    </lineage>
</organism>
<dbReference type="InterPro" id="IPR004178">
    <property type="entry name" value="CaM-bd_dom"/>
</dbReference>
<evidence type="ECO:0000313" key="10">
    <source>
        <dbReference type="EMBL" id="CAF1129778.1"/>
    </source>
</evidence>
<dbReference type="InterPro" id="IPR015449">
    <property type="entry name" value="K_chnl_Ca-activ_SK"/>
</dbReference>
<gene>
    <name evidence="10" type="ORF">XAT740_LOCUS19838</name>
</gene>
<dbReference type="EMBL" id="CAJNOR010001365">
    <property type="protein sequence ID" value="CAF1129778.1"/>
    <property type="molecule type" value="Genomic_DNA"/>
</dbReference>